<sequence>MAKAGDEKKMRRKDGVWDPLKASSVDKLRARQVPKTPQSESPSYRLAYVDEDFLCRPELRPVRLQLELLKPEMMLTEMGIKSTVVLFGGARIPAPGAEPWAAKNDVQRDNLKKASVFYEEAEKFAALCARHSALSNHQEFVVVTGGGPGVMEAGNKGASEAGAPTIGLNILLPHEQAPNQYVTPELSFNFHYFAIRKMHFLMRARAVVVFPGGFGTLDELFEALTLIQTRRMERVPLILFAPEFWNRIIDFEALANFGTIAPDDMDLINFVETADQAWKVIADFYDLNGKKE</sequence>
<accession>A0A7W6LFK1</accession>
<organism evidence="4 5">
    <name type="scientific">Rhizobium rhizoryzae</name>
    <dbReference type="NCBI Taxonomy" id="451876"/>
    <lineage>
        <taxon>Bacteria</taxon>
        <taxon>Pseudomonadati</taxon>
        <taxon>Pseudomonadota</taxon>
        <taxon>Alphaproteobacteria</taxon>
        <taxon>Hyphomicrobiales</taxon>
        <taxon>Rhizobiaceae</taxon>
        <taxon>Rhizobium/Agrobacterium group</taxon>
        <taxon>Rhizobium</taxon>
    </lineage>
</organism>
<comment type="catalytic activity">
    <reaction evidence="1">
        <text>AMP + H2O = D-ribose 5-phosphate + adenine</text>
        <dbReference type="Rhea" id="RHEA:20129"/>
        <dbReference type="ChEBI" id="CHEBI:15377"/>
        <dbReference type="ChEBI" id="CHEBI:16708"/>
        <dbReference type="ChEBI" id="CHEBI:78346"/>
        <dbReference type="ChEBI" id="CHEBI:456215"/>
        <dbReference type="EC" id="3.2.2.4"/>
    </reaction>
</comment>
<evidence type="ECO:0000256" key="3">
    <source>
        <dbReference type="ARBA" id="ARBA00031983"/>
    </source>
</evidence>
<dbReference type="EMBL" id="JACIEC010000001">
    <property type="protein sequence ID" value="MBB4143435.1"/>
    <property type="molecule type" value="Genomic_DNA"/>
</dbReference>
<dbReference type="RefSeq" id="WP_062555220.1">
    <property type="nucleotide sequence ID" value="NZ_CP049250.1"/>
</dbReference>
<dbReference type="AlphaFoldDB" id="A0A7W6LFK1"/>
<dbReference type="Gene3D" id="3.40.50.450">
    <property type="match status" value="1"/>
</dbReference>
<dbReference type="GO" id="GO:0008714">
    <property type="term" value="F:AMP nucleosidase activity"/>
    <property type="evidence" value="ECO:0007669"/>
    <property type="project" value="UniProtKB-EC"/>
</dbReference>
<dbReference type="Pfam" id="PF03641">
    <property type="entry name" value="Lysine_decarbox"/>
    <property type="match status" value="1"/>
</dbReference>
<dbReference type="EC" id="3.2.2.4" evidence="2"/>
<dbReference type="SUPFAM" id="SSF102405">
    <property type="entry name" value="MCP/YpsA-like"/>
    <property type="match status" value="1"/>
</dbReference>
<proteinExistence type="predicted"/>
<dbReference type="PANTHER" id="PTHR43393">
    <property type="entry name" value="CYTOKININ RIBOSIDE 5'-MONOPHOSPHATE PHOSPHORIBOHYDROLASE"/>
    <property type="match status" value="1"/>
</dbReference>
<reference evidence="4 5" key="1">
    <citation type="submission" date="2020-08" db="EMBL/GenBank/DDBJ databases">
        <title>Genomic Encyclopedia of Type Strains, Phase IV (KMG-IV): sequencing the most valuable type-strain genomes for metagenomic binning, comparative biology and taxonomic classification.</title>
        <authorList>
            <person name="Goeker M."/>
        </authorList>
    </citation>
    <scope>NUCLEOTIDE SEQUENCE [LARGE SCALE GENOMIC DNA]</scope>
    <source>
        <strain evidence="4 5">DSM 29514</strain>
    </source>
</reference>
<comment type="caution">
    <text evidence="4">The sequence shown here is derived from an EMBL/GenBank/DDBJ whole genome shotgun (WGS) entry which is preliminary data.</text>
</comment>
<evidence type="ECO:0000313" key="5">
    <source>
        <dbReference type="Proteomes" id="UP000519897"/>
    </source>
</evidence>
<evidence type="ECO:0000313" key="4">
    <source>
        <dbReference type="EMBL" id="MBB4143435.1"/>
    </source>
</evidence>
<dbReference type="InterPro" id="IPR031100">
    <property type="entry name" value="LOG_fam"/>
</dbReference>
<protein>
    <recommendedName>
        <fullName evidence="3">AMP nucleosidase</fullName>
        <ecNumber evidence="2">3.2.2.4</ecNumber>
    </recommendedName>
    <alternativeName>
        <fullName evidence="3">AMP nucleosidase</fullName>
    </alternativeName>
</protein>
<dbReference type="InterPro" id="IPR052341">
    <property type="entry name" value="LOG_family_nucleotidases"/>
</dbReference>
<gene>
    <name evidence="4" type="ORF">GGQ72_001934</name>
</gene>
<dbReference type="Proteomes" id="UP000519897">
    <property type="component" value="Unassembled WGS sequence"/>
</dbReference>
<dbReference type="PANTHER" id="PTHR43393:SF3">
    <property type="entry name" value="LYSINE DECARBOXYLASE-LIKE PROTEIN"/>
    <property type="match status" value="1"/>
</dbReference>
<evidence type="ECO:0000256" key="2">
    <source>
        <dbReference type="ARBA" id="ARBA00011985"/>
    </source>
</evidence>
<name>A0A7W6LFK1_9HYPH</name>
<evidence type="ECO:0000256" key="1">
    <source>
        <dbReference type="ARBA" id="ARBA00000274"/>
    </source>
</evidence>
<keyword evidence="5" id="KW-1185">Reference proteome</keyword>
<dbReference type="GO" id="GO:0005829">
    <property type="term" value="C:cytosol"/>
    <property type="evidence" value="ECO:0007669"/>
    <property type="project" value="TreeGrafter"/>
</dbReference>